<dbReference type="SUPFAM" id="SSF54909">
    <property type="entry name" value="Dimeric alpha+beta barrel"/>
    <property type="match status" value="1"/>
</dbReference>
<gene>
    <name evidence="2" type="ORF">SAMN05216215_1008171</name>
</gene>
<dbReference type="STRING" id="418495.SAMN05216215_1008171"/>
<dbReference type="EMBL" id="FNOK01000008">
    <property type="protein sequence ID" value="SDX20326.1"/>
    <property type="molecule type" value="Genomic_DNA"/>
</dbReference>
<organism evidence="2 3">
    <name type="scientific">Saccharopolyspora shandongensis</name>
    <dbReference type="NCBI Taxonomy" id="418495"/>
    <lineage>
        <taxon>Bacteria</taxon>
        <taxon>Bacillati</taxon>
        <taxon>Actinomycetota</taxon>
        <taxon>Actinomycetes</taxon>
        <taxon>Pseudonocardiales</taxon>
        <taxon>Pseudonocardiaceae</taxon>
        <taxon>Saccharopolyspora</taxon>
    </lineage>
</organism>
<evidence type="ECO:0000313" key="2">
    <source>
        <dbReference type="EMBL" id="SDX20326.1"/>
    </source>
</evidence>
<proteinExistence type="predicted"/>
<dbReference type="RefSeq" id="WP_218157280.1">
    <property type="nucleotide sequence ID" value="NZ_FNOK01000008.1"/>
</dbReference>
<dbReference type="Gene3D" id="3.30.70.920">
    <property type="match status" value="1"/>
</dbReference>
<evidence type="ECO:0000313" key="3">
    <source>
        <dbReference type="Proteomes" id="UP000199529"/>
    </source>
</evidence>
<name>A0A1H2ZSN6_9PSEU</name>
<sequence length="59" mass="6496">MAGDGSIDRLTEIPEVLESHHVVGDDCWIFKVAVPDVGRLEEIPGSMNALPPRWSCPPR</sequence>
<accession>A0A1H2ZSN6</accession>
<protein>
    <submittedName>
        <fullName evidence="2">Lrp/AsnC family transcriptional regulator, leucine-responsive regulatory protein</fullName>
    </submittedName>
</protein>
<keyword evidence="3" id="KW-1185">Reference proteome</keyword>
<dbReference type="Pfam" id="PF01037">
    <property type="entry name" value="AsnC_trans_reg"/>
    <property type="match status" value="1"/>
</dbReference>
<dbReference type="Proteomes" id="UP000199529">
    <property type="component" value="Unassembled WGS sequence"/>
</dbReference>
<reference evidence="3" key="1">
    <citation type="submission" date="2016-10" db="EMBL/GenBank/DDBJ databases">
        <authorList>
            <person name="Varghese N."/>
            <person name="Submissions S."/>
        </authorList>
    </citation>
    <scope>NUCLEOTIDE SEQUENCE [LARGE SCALE GENOMIC DNA]</scope>
    <source>
        <strain evidence="3">CGMCC 4.3530</strain>
    </source>
</reference>
<evidence type="ECO:0000259" key="1">
    <source>
        <dbReference type="Pfam" id="PF01037"/>
    </source>
</evidence>
<dbReference type="AlphaFoldDB" id="A0A1H2ZSN6"/>
<feature type="domain" description="Transcription regulator AsnC/Lrp ligand binding" evidence="1">
    <location>
        <begin position="8"/>
        <end position="43"/>
    </location>
</feature>
<dbReference type="InterPro" id="IPR019887">
    <property type="entry name" value="Tscrpt_reg_AsnC/Lrp_C"/>
</dbReference>
<dbReference type="InterPro" id="IPR011008">
    <property type="entry name" value="Dimeric_a/b-barrel"/>
</dbReference>